<protein>
    <submittedName>
        <fullName evidence="1">Type calcium-binding region:RTX domain-containing protein</fullName>
    </submittedName>
</protein>
<name>A0A1B6NYB8_9ZZZZ</name>
<comment type="caution">
    <text evidence="1">The sequence shown here is derived from an EMBL/GenBank/DDBJ whole genome shotgun (WGS) entry which is preliminary data.</text>
</comment>
<dbReference type="EMBL" id="AYSL01000005">
    <property type="protein sequence ID" value="KTF08426.1"/>
    <property type="molecule type" value="Genomic_DNA"/>
</dbReference>
<organism evidence="1">
    <name type="scientific">marine sediment metagenome</name>
    <dbReference type="NCBI Taxonomy" id="412755"/>
    <lineage>
        <taxon>unclassified sequences</taxon>
        <taxon>metagenomes</taxon>
        <taxon>ecological metagenomes</taxon>
    </lineage>
</organism>
<dbReference type="Pfam" id="PF17963">
    <property type="entry name" value="Big_9"/>
    <property type="match status" value="2"/>
</dbReference>
<dbReference type="AlphaFoldDB" id="A0A1B6NYB8"/>
<gene>
    <name evidence="1" type="ORF">MGSAQ_000086</name>
</gene>
<proteinExistence type="predicted"/>
<dbReference type="InterPro" id="IPR010221">
    <property type="entry name" value="VCBS_dom"/>
</dbReference>
<accession>A0A1B6NYB8</accession>
<evidence type="ECO:0000313" key="1">
    <source>
        <dbReference type="EMBL" id="KTF08426.1"/>
    </source>
</evidence>
<sequence length="567" mass="59177">MSGGGIAEIFDRSSLVLQVKDDNGNYVNIGSSSTGGLVNIIGLLGQGAGFEIKDLPAGEYRINGNVGGLIGALQVGTIKATITETNPLEVGHITTVAATGNVIDENDIATDSTIVTEVNGKAVNGATSITGDHGELVINPDGSYIYTPNADVGEIGQTEQFVYTIVDPVTNSTDSATLTVGIESDYPAVNFPIDAVDDVAATELIIEPLVTTENLQNSDFKLVGRTKTQVEFDIAEGNTGSVELALSTSGVVGLLDSATLTLEKQNPNGSWTTVGTTTDSGIFDVIGILGEATRFKVDDLEVGNYRVTGRTGVLSLGTTATLKATVTEVDPDVPGIYSSQAAVGNVITANDDATPSTRVSDVDGTAVNDTTVIDGDYGTLTIKPDGSYFYTPDGDVTVIGQTEEFEYTIIDDFNNTDTATITINITSDWPAPAPLAARMMLDDSFTLADDADDADAIDLPETSLSVSDEGLDVLSFDGADQVISLADIMEPEMIDISGTGANTLNVAAEDVNSAIYVQGDSDDTVDLAGDNWSTVEQTTSGGEVYDVWQSGNDAMTQIYIDPNVNII</sequence>
<dbReference type="NCBIfam" id="TIGR01965">
    <property type="entry name" value="VCBS_repeat"/>
    <property type="match status" value="1"/>
</dbReference>
<reference evidence="1" key="1">
    <citation type="submission" date="2013-11" db="EMBL/GenBank/DDBJ databases">
        <title>Microbial diversity, functional groups and degradation webs in Northern and Southern Mediterranean and Red Sea marine crude oil polluted sites.</title>
        <authorList>
            <person name="Daffonchio D."/>
            <person name="Mapelli F."/>
            <person name="Ferrer M."/>
            <person name="Richter M."/>
            <person name="Cherif A."/>
            <person name="Malkawi H.I."/>
            <person name="Yakimov M.M."/>
            <person name="Abdel-Fattah Y.R."/>
            <person name="Blaghen M."/>
            <person name="Golyshin P.N."/>
            <person name="Kalogerakis N."/>
            <person name="Boon N."/>
            <person name="Magagnini M."/>
            <person name="Fava F."/>
        </authorList>
    </citation>
    <scope>NUCLEOTIDE SEQUENCE</scope>
</reference>